<keyword evidence="2" id="KW-1133">Transmembrane helix</keyword>
<evidence type="ECO:0000256" key="2">
    <source>
        <dbReference type="SAM" id="Phobius"/>
    </source>
</evidence>
<dbReference type="AlphaFoldDB" id="A0A815GSN3"/>
<evidence type="ECO:0000313" key="4">
    <source>
        <dbReference type="Proteomes" id="UP000663828"/>
    </source>
</evidence>
<feature type="region of interest" description="Disordered" evidence="1">
    <location>
        <begin position="120"/>
        <end position="155"/>
    </location>
</feature>
<name>A0A815GSN3_ADIRI</name>
<organism evidence="3 4">
    <name type="scientific">Adineta ricciae</name>
    <name type="common">Rotifer</name>
    <dbReference type="NCBI Taxonomy" id="249248"/>
    <lineage>
        <taxon>Eukaryota</taxon>
        <taxon>Metazoa</taxon>
        <taxon>Spiralia</taxon>
        <taxon>Gnathifera</taxon>
        <taxon>Rotifera</taxon>
        <taxon>Eurotatoria</taxon>
        <taxon>Bdelloidea</taxon>
        <taxon>Adinetida</taxon>
        <taxon>Adinetidae</taxon>
        <taxon>Adineta</taxon>
    </lineage>
</organism>
<reference evidence="3" key="1">
    <citation type="submission" date="2021-02" db="EMBL/GenBank/DDBJ databases">
        <authorList>
            <person name="Nowell W R."/>
        </authorList>
    </citation>
    <scope>NUCLEOTIDE SEQUENCE</scope>
</reference>
<evidence type="ECO:0000313" key="3">
    <source>
        <dbReference type="EMBL" id="CAF1341989.1"/>
    </source>
</evidence>
<accession>A0A815GSN3</accession>
<dbReference type="EMBL" id="CAJNOR010002796">
    <property type="protein sequence ID" value="CAF1341989.1"/>
    <property type="molecule type" value="Genomic_DNA"/>
</dbReference>
<feature type="transmembrane region" description="Helical" evidence="2">
    <location>
        <begin position="78"/>
        <end position="103"/>
    </location>
</feature>
<comment type="caution">
    <text evidence="3">The sequence shown here is derived from an EMBL/GenBank/DDBJ whole genome shotgun (WGS) entry which is preliminary data.</text>
</comment>
<keyword evidence="2" id="KW-0812">Transmembrane</keyword>
<dbReference type="Proteomes" id="UP000663828">
    <property type="component" value="Unassembled WGS sequence"/>
</dbReference>
<keyword evidence="4" id="KW-1185">Reference proteome</keyword>
<sequence>MQTSVLQQCWINQQQRLSPTISLNCTRQSDVNSSESLFRTNSSSSTDIIKEFCTKEDNEDHSLKKRLLGHLNVKNCKVFLISVIIGAMLSSIALSIVLTFYVVDRSSGTTNSISISTTITSTSSTSTSSSTSSSSTSTSTSTTSSSTSSTTSATTTPKICNNGNTVITFDDLSASTAVPSGYNKFNWTNGMVQAASANTSGYYTGIVSKPKSVMNPNANPLTMASINGSLFTLYSISIAAAWYDNLNLTVIGYNSNAIMANENFIIQVFTVSTLTFNGFSGLDTVIFSTSGGTKNANVGGSGEHFSMDNICLSFT</sequence>
<evidence type="ECO:0000256" key="1">
    <source>
        <dbReference type="SAM" id="MobiDB-lite"/>
    </source>
</evidence>
<protein>
    <submittedName>
        <fullName evidence="3">Uncharacterized protein</fullName>
    </submittedName>
</protein>
<gene>
    <name evidence="3" type="ORF">XAT740_LOCUS31006</name>
</gene>
<keyword evidence="2" id="KW-0472">Membrane</keyword>
<proteinExistence type="predicted"/>